<keyword evidence="4" id="KW-1185">Reference proteome</keyword>
<evidence type="ECO:0000313" key="4">
    <source>
        <dbReference type="Proteomes" id="UP001321760"/>
    </source>
</evidence>
<feature type="transmembrane region" description="Helical" evidence="2">
    <location>
        <begin position="203"/>
        <end position="222"/>
    </location>
</feature>
<feature type="region of interest" description="Disordered" evidence="1">
    <location>
        <begin position="31"/>
        <end position="99"/>
    </location>
</feature>
<keyword evidence="2" id="KW-0812">Transmembrane</keyword>
<dbReference type="EMBL" id="MU865951">
    <property type="protein sequence ID" value="KAK4447185.1"/>
    <property type="molecule type" value="Genomic_DNA"/>
</dbReference>
<proteinExistence type="predicted"/>
<feature type="compositionally biased region" description="Polar residues" evidence="1">
    <location>
        <begin position="32"/>
        <end position="42"/>
    </location>
</feature>
<name>A0AAV9GIG9_9PEZI</name>
<dbReference type="AlphaFoldDB" id="A0AAV9GIG9"/>
<feature type="compositionally biased region" description="Basic residues" evidence="1">
    <location>
        <begin position="46"/>
        <end position="59"/>
    </location>
</feature>
<reference evidence="3" key="2">
    <citation type="submission" date="2023-05" db="EMBL/GenBank/DDBJ databases">
        <authorList>
            <consortium name="Lawrence Berkeley National Laboratory"/>
            <person name="Steindorff A."/>
            <person name="Hensen N."/>
            <person name="Bonometti L."/>
            <person name="Westerberg I."/>
            <person name="Brannstrom I.O."/>
            <person name="Guillou S."/>
            <person name="Cros-Aarteil S."/>
            <person name="Calhoun S."/>
            <person name="Haridas S."/>
            <person name="Kuo A."/>
            <person name="Mondo S."/>
            <person name="Pangilinan J."/>
            <person name="Riley R."/>
            <person name="Labutti K."/>
            <person name="Andreopoulos B."/>
            <person name="Lipzen A."/>
            <person name="Chen C."/>
            <person name="Yanf M."/>
            <person name="Daum C."/>
            <person name="Ng V."/>
            <person name="Clum A."/>
            <person name="Ohm R."/>
            <person name="Martin F."/>
            <person name="Silar P."/>
            <person name="Natvig D."/>
            <person name="Lalanne C."/>
            <person name="Gautier V."/>
            <person name="Ament-Velasquez S.L."/>
            <person name="Kruys A."/>
            <person name="Hutchinson M.I."/>
            <person name="Powell A.J."/>
            <person name="Barry K."/>
            <person name="Miller A.N."/>
            <person name="Grigoriev I.V."/>
            <person name="Debuchy R."/>
            <person name="Gladieux P."/>
            <person name="Thoren M.H."/>
            <person name="Johannesson H."/>
        </authorList>
    </citation>
    <scope>NUCLEOTIDE SEQUENCE</scope>
    <source>
        <strain evidence="3">PSN243</strain>
    </source>
</reference>
<comment type="caution">
    <text evidence="3">The sequence shown here is derived from an EMBL/GenBank/DDBJ whole genome shotgun (WGS) entry which is preliminary data.</text>
</comment>
<evidence type="ECO:0000256" key="2">
    <source>
        <dbReference type="SAM" id="Phobius"/>
    </source>
</evidence>
<reference evidence="3" key="1">
    <citation type="journal article" date="2023" name="Mol. Phylogenet. Evol.">
        <title>Genome-scale phylogeny and comparative genomics of the fungal order Sordariales.</title>
        <authorList>
            <person name="Hensen N."/>
            <person name="Bonometti L."/>
            <person name="Westerberg I."/>
            <person name="Brannstrom I.O."/>
            <person name="Guillou S."/>
            <person name="Cros-Aarteil S."/>
            <person name="Calhoun S."/>
            <person name="Haridas S."/>
            <person name="Kuo A."/>
            <person name="Mondo S."/>
            <person name="Pangilinan J."/>
            <person name="Riley R."/>
            <person name="LaButti K."/>
            <person name="Andreopoulos B."/>
            <person name="Lipzen A."/>
            <person name="Chen C."/>
            <person name="Yan M."/>
            <person name="Daum C."/>
            <person name="Ng V."/>
            <person name="Clum A."/>
            <person name="Steindorff A."/>
            <person name="Ohm R.A."/>
            <person name="Martin F."/>
            <person name="Silar P."/>
            <person name="Natvig D.O."/>
            <person name="Lalanne C."/>
            <person name="Gautier V."/>
            <person name="Ament-Velasquez S.L."/>
            <person name="Kruys A."/>
            <person name="Hutchinson M.I."/>
            <person name="Powell A.J."/>
            <person name="Barry K."/>
            <person name="Miller A.N."/>
            <person name="Grigoriev I.V."/>
            <person name="Debuchy R."/>
            <person name="Gladieux P."/>
            <person name="Hiltunen Thoren M."/>
            <person name="Johannesson H."/>
        </authorList>
    </citation>
    <scope>NUCLEOTIDE SEQUENCE</scope>
    <source>
        <strain evidence="3">PSN243</strain>
    </source>
</reference>
<organism evidence="3 4">
    <name type="scientific">Podospora aff. communis PSN243</name>
    <dbReference type="NCBI Taxonomy" id="3040156"/>
    <lineage>
        <taxon>Eukaryota</taxon>
        <taxon>Fungi</taxon>
        <taxon>Dikarya</taxon>
        <taxon>Ascomycota</taxon>
        <taxon>Pezizomycotina</taxon>
        <taxon>Sordariomycetes</taxon>
        <taxon>Sordariomycetidae</taxon>
        <taxon>Sordariales</taxon>
        <taxon>Podosporaceae</taxon>
        <taxon>Podospora</taxon>
    </lineage>
</organism>
<keyword evidence="2" id="KW-0472">Membrane</keyword>
<dbReference type="Proteomes" id="UP001321760">
    <property type="component" value="Unassembled WGS sequence"/>
</dbReference>
<accession>A0AAV9GIG9</accession>
<evidence type="ECO:0000313" key="3">
    <source>
        <dbReference type="EMBL" id="KAK4447185.1"/>
    </source>
</evidence>
<keyword evidence="2" id="KW-1133">Transmembrane helix</keyword>
<evidence type="ECO:0000256" key="1">
    <source>
        <dbReference type="SAM" id="MobiDB-lite"/>
    </source>
</evidence>
<protein>
    <submittedName>
        <fullName evidence="3">Uncharacterized protein</fullName>
    </submittedName>
</protein>
<gene>
    <name evidence="3" type="ORF">QBC34DRAFT_410067</name>
</gene>
<sequence length="229" mass="26327">MSRRVASAISSLPKLRTLHVPAAVTFKAQPNWRVQPSRSASGSRLERHKQKPKHRRGPNVRRTPAPHTHASQPRNNETRGTHGYHSTATRPTLTPPAGEFTRQDVDEFFDKCDNFLRFYEQYDLSTLDPLAAEELSQSCRAASYFLDKTREASMGTLNRLNLTSSERNFYRRRSLSLGLRLLMLSVSLDFRLLKLNWRLHVPWHFKVACIAVFMILVAWYQLPGPVAEE</sequence>